<comment type="similarity">
    <text evidence="1">Belongs to the short-chain dehydrogenases/reductases (SDR) family.</text>
</comment>
<evidence type="ECO:0000256" key="1">
    <source>
        <dbReference type="ARBA" id="ARBA00006484"/>
    </source>
</evidence>
<keyword evidence="5" id="KW-1185">Reference proteome</keyword>
<protein>
    <submittedName>
        <fullName evidence="4">Short chain dehydrogenase/reductase</fullName>
    </submittedName>
</protein>
<dbReference type="GeneID" id="36582370"/>
<keyword evidence="2" id="KW-0521">NADP</keyword>
<evidence type="ECO:0000256" key="3">
    <source>
        <dbReference type="ARBA" id="ARBA00023002"/>
    </source>
</evidence>
<dbReference type="PANTHER" id="PTHR43618:SF2">
    <property type="entry name" value="CHAIN DEHYDROGENASE, PUTATIVE (AFU_ORTHOLOGUE AFUA_6G06930)-RELATED"/>
    <property type="match status" value="1"/>
</dbReference>
<accession>A0A2J6TJE7</accession>
<dbReference type="SUPFAM" id="SSF51735">
    <property type="entry name" value="NAD(P)-binding Rossmann-fold domains"/>
    <property type="match status" value="1"/>
</dbReference>
<dbReference type="PRINTS" id="PR00081">
    <property type="entry name" value="GDHRDH"/>
</dbReference>
<dbReference type="InterPro" id="IPR002347">
    <property type="entry name" value="SDR_fam"/>
</dbReference>
<dbReference type="AlphaFoldDB" id="A0A2J6TJE7"/>
<evidence type="ECO:0000256" key="2">
    <source>
        <dbReference type="ARBA" id="ARBA00022857"/>
    </source>
</evidence>
<keyword evidence="3" id="KW-0560">Oxidoreductase</keyword>
<dbReference type="OrthoDB" id="37659at2759"/>
<dbReference type="Proteomes" id="UP000235371">
    <property type="component" value="Unassembled WGS sequence"/>
</dbReference>
<reference evidence="4 5" key="1">
    <citation type="submission" date="2016-04" db="EMBL/GenBank/DDBJ databases">
        <title>A degradative enzymes factory behind the ericoid mycorrhizal symbiosis.</title>
        <authorList>
            <consortium name="DOE Joint Genome Institute"/>
            <person name="Martino E."/>
            <person name="Morin E."/>
            <person name="Grelet G."/>
            <person name="Kuo A."/>
            <person name="Kohler A."/>
            <person name="Daghino S."/>
            <person name="Barry K."/>
            <person name="Choi C."/>
            <person name="Cichocki N."/>
            <person name="Clum A."/>
            <person name="Copeland A."/>
            <person name="Hainaut M."/>
            <person name="Haridas S."/>
            <person name="Labutti K."/>
            <person name="Lindquist E."/>
            <person name="Lipzen A."/>
            <person name="Khouja H.-R."/>
            <person name="Murat C."/>
            <person name="Ohm R."/>
            <person name="Olson A."/>
            <person name="Spatafora J."/>
            <person name="Veneault-Fourrey C."/>
            <person name="Henrissat B."/>
            <person name="Grigoriev I."/>
            <person name="Martin F."/>
            <person name="Perotto S."/>
        </authorList>
    </citation>
    <scope>NUCLEOTIDE SEQUENCE [LARGE SCALE GENOMIC DNA]</scope>
    <source>
        <strain evidence="4 5">E</strain>
    </source>
</reference>
<dbReference type="PANTHER" id="PTHR43618">
    <property type="entry name" value="7-ALPHA-HYDROXYSTEROID DEHYDROGENASE"/>
    <property type="match status" value="1"/>
</dbReference>
<dbReference type="Pfam" id="PF13561">
    <property type="entry name" value="adh_short_C2"/>
    <property type="match status" value="1"/>
</dbReference>
<gene>
    <name evidence="4" type="ORF">K444DRAFT_523446</name>
</gene>
<proteinExistence type="inferred from homology"/>
<dbReference type="InParanoid" id="A0A2J6TJE7"/>
<organism evidence="4 5">
    <name type="scientific">Hyaloscypha bicolor E</name>
    <dbReference type="NCBI Taxonomy" id="1095630"/>
    <lineage>
        <taxon>Eukaryota</taxon>
        <taxon>Fungi</taxon>
        <taxon>Dikarya</taxon>
        <taxon>Ascomycota</taxon>
        <taxon>Pezizomycotina</taxon>
        <taxon>Leotiomycetes</taxon>
        <taxon>Helotiales</taxon>
        <taxon>Hyaloscyphaceae</taxon>
        <taxon>Hyaloscypha</taxon>
        <taxon>Hyaloscypha bicolor</taxon>
    </lineage>
</organism>
<evidence type="ECO:0000313" key="4">
    <source>
        <dbReference type="EMBL" id="PMD63132.1"/>
    </source>
</evidence>
<dbReference type="GO" id="GO:0016491">
    <property type="term" value="F:oxidoreductase activity"/>
    <property type="evidence" value="ECO:0007669"/>
    <property type="project" value="UniProtKB-KW"/>
</dbReference>
<dbReference type="EMBL" id="KZ613782">
    <property type="protein sequence ID" value="PMD63132.1"/>
    <property type="molecule type" value="Genomic_DNA"/>
</dbReference>
<name>A0A2J6TJE7_9HELO</name>
<dbReference type="RefSeq" id="XP_024740036.1">
    <property type="nucleotide sequence ID" value="XM_024874290.1"/>
</dbReference>
<dbReference type="InterPro" id="IPR036291">
    <property type="entry name" value="NAD(P)-bd_dom_sf"/>
</dbReference>
<dbReference type="STRING" id="1095630.A0A2J6TJE7"/>
<dbReference type="CDD" id="cd05233">
    <property type="entry name" value="SDR_c"/>
    <property type="match status" value="1"/>
</dbReference>
<sequence length="254" mass="27344">MYNLQDRKVLVTGASRGLGAAIAKAFAEEGCDLAITYLGSKDKAEAVAADIRSSTGRKVVVLQAVTHTVTRNPECKRIIDEAVKGLGGLDIVVSNAGNTKIAPFGDIDALTEADWDHTWNLLVKSNVFLLRTARPHFNANPDGGVFLIQSSVGGLFTNGSSMAYSVCRAAGLHLNKCLAETQGPKIRVNAVCPGLVHTERTTLFTEEQRQGYFDMAKLKRITTPEEIAMTFVFAAKNSGMTGERIRVDSGMIIV</sequence>
<evidence type="ECO:0000313" key="5">
    <source>
        <dbReference type="Proteomes" id="UP000235371"/>
    </source>
</evidence>
<dbReference type="InterPro" id="IPR052178">
    <property type="entry name" value="Sec_Metab_Biosynth_SDR"/>
</dbReference>
<dbReference type="Gene3D" id="3.40.50.720">
    <property type="entry name" value="NAD(P)-binding Rossmann-like Domain"/>
    <property type="match status" value="1"/>
</dbReference>